<name>A0AAV5FLU9_ELECO</name>
<feature type="region of interest" description="Disordered" evidence="1">
    <location>
        <begin position="18"/>
        <end position="64"/>
    </location>
</feature>
<evidence type="ECO:0000313" key="2">
    <source>
        <dbReference type="EMBL" id="GJN36644.1"/>
    </source>
</evidence>
<accession>A0AAV5FLU9</accession>
<evidence type="ECO:0000313" key="3">
    <source>
        <dbReference type="Proteomes" id="UP001054889"/>
    </source>
</evidence>
<feature type="region of interest" description="Disordered" evidence="1">
    <location>
        <begin position="81"/>
        <end position="112"/>
    </location>
</feature>
<sequence>MEITGIIRLWPHRATRWPTAGDPGYRSRELTSSPERTAALPCWPERASGRGSASRAHGQGRRGRRTLRWGRRWWVLNGQRETADGSKEARTEKMTTGKLRNQTSMIDDPKPNSVMECITT</sequence>
<feature type="compositionally biased region" description="Basic and acidic residues" evidence="1">
    <location>
        <begin position="81"/>
        <end position="95"/>
    </location>
</feature>
<evidence type="ECO:0000256" key="1">
    <source>
        <dbReference type="SAM" id="MobiDB-lite"/>
    </source>
</evidence>
<reference evidence="2" key="1">
    <citation type="journal article" date="2018" name="DNA Res.">
        <title>Multiple hybrid de novo genome assembly of finger millet, an orphan allotetraploid crop.</title>
        <authorList>
            <person name="Hatakeyama M."/>
            <person name="Aluri S."/>
            <person name="Balachadran M.T."/>
            <person name="Sivarajan S.R."/>
            <person name="Patrignani A."/>
            <person name="Gruter S."/>
            <person name="Poveda L."/>
            <person name="Shimizu-Inatsugi R."/>
            <person name="Baeten J."/>
            <person name="Francoijs K.J."/>
            <person name="Nataraja K.N."/>
            <person name="Reddy Y.A.N."/>
            <person name="Phadnis S."/>
            <person name="Ravikumar R.L."/>
            <person name="Schlapbach R."/>
            <person name="Sreeman S.M."/>
            <person name="Shimizu K.K."/>
        </authorList>
    </citation>
    <scope>NUCLEOTIDE SEQUENCE</scope>
</reference>
<dbReference type="Proteomes" id="UP001054889">
    <property type="component" value="Unassembled WGS sequence"/>
</dbReference>
<comment type="caution">
    <text evidence="2">The sequence shown here is derived from an EMBL/GenBank/DDBJ whole genome shotgun (WGS) entry which is preliminary data.</text>
</comment>
<reference evidence="2" key="2">
    <citation type="submission" date="2021-12" db="EMBL/GenBank/DDBJ databases">
        <title>Resequencing data analysis of finger millet.</title>
        <authorList>
            <person name="Hatakeyama M."/>
            <person name="Aluri S."/>
            <person name="Balachadran M.T."/>
            <person name="Sivarajan S.R."/>
            <person name="Poveda L."/>
            <person name="Shimizu-Inatsugi R."/>
            <person name="Schlapbach R."/>
            <person name="Sreeman S.M."/>
            <person name="Shimizu K.K."/>
        </authorList>
    </citation>
    <scope>NUCLEOTIDE SEQUENCE</scope>
</reference>
<gene>
    <name evidence="2" type="primary">gb25524</name>
    <name evidence="2" type="ORF">PR202_gb25524</name>
</gene>
<dbReference type="AlphaFoldDB" id="A0AAV5FLU9"/>
<organism evidence="2 3">
    <name type="scientific">Eleusine coracana subsp. coracana</name>
    <dbReference type="NCBI Taxonomy" id="191504"/>
    <lineage>
        <taxon>Eukaryota</taxon>
        <taxon>Viridiplantae</taxon>
        <taxon>Streptophyta</taxon>
        <taxon>Embryophyta</taxon>
        <taxon>Tracheophyta</taxon>
        <taxon>Spermatophyta</taxon>
        <taxon>Magnoliopsida</taxon>
        <taxon>Liliopsida</taxon>
        <taxon>Poales</taxon>
        <taxon>Poaceae</taxon>
        <taxon>PACMAD clade</taxon>
        <taxon>Chloridoideae</taxon>
        <taxon>Cynodonteae</taxon>
        <taxon>Eleusininae</taxon>
        <taxon>Eleusine</taxon>
    </lineage>
</organism>
<protein>
    <submittedName>
        <fullName evidence="2">Uncharacterized protein</fullName>
    </submittedName>
</protein>
<keyword evidence="3" id="KW-1185">Reference proteome</keyword>
<dbReference type="EMBL" id="BQKI01000090">
    <property type="protein sequence ID" value="GJN36644.1"/>
    <property type="molecule type" value="Genomic_DNA"/>
</dbReference>
<proteinExistence type="predicted"/>